<evidence type="ECO:0000256" key="3">
    <source>
        <dbReference type="ARBA" id="ARBA00022927"/>
    </source>
</evidence>
<name>A0A0F9M761_9ZZZZ</name>
<feature type="coiled-coil region" evidence="4">
    <location>
        <begin position="86"/>
        <end position="113"/>
    </location>
</feature>
<dbReference type="PANTHER" id="PTHR13149:SF0">
    <property type="entry name" value="VACUOLAR PROTEIN-SORTING-ASSOCIATED PROTEIN 25"/>
    <property type="match status" value="1"/>
</dbReference>
<evidence type="ECO:0000256" key="1">
    <source>
        <dbReference type="ARBA" id="ARBA00009674"/>
    </source>
</evidence>
<dbReference type="InterPro" id="IPR036390">
    <property type="entry name" value="WH_DNA-bd_sf"/>
</dbReference>
<keyword evidence="2" id="KW-0813">Transport</keyword>
<dbReference type="GO" id="GO:0005198">
    <property type="term" value="F:structural molecule activity"/>
    <property type="evidence" value="ECO:0007669"/>
    <property type="project" value="TreeGrafter"/>
</dbReference>
<dbReference type="InterPro" id="IPR036388">
    <property type="entry name" value="WH-like_DNA-bd_sf"/>
</dbReference>
<keyword evidence="4" id="KW-0175">Coiled coil</keyword>
<organism evidence="6">
    <name type="scientific">marine sediment metagenome</name>
    <dbReference type="NCBI Taxonomy" id="412755"/>
    <lineage>
        <taxon>unclassified sequences</taxon>
        <taxon>metagenomes</taxon>
        <taxon>ecological metagenomes</taxon>
    </lineage>
</organism>
<dbReference type="InterPro" id="IPR014041">
    <property type="entry name" value="ESCRT-II_cplx_Vps25-sub_N"/>
</dbReference>
<feature type="region of interest" description="Disordered" evidence="5">
    <location>
        <begin position="1"/>
        <end position="22"/>
    </location>
</feature>
<evidence type="ECO:0000313" key="6">
    <source>
        <dbReference type="EMBL" id="KKM72480.1"/>
    </source>
</evidence>
<comment type="similarity">
    <text evidence="1">Belongs to the VPS25 family.</text>
</comment>
<protein>
    <submittedName>
        <fullName evidence="6">Uncharacterized protein</fullName>
    </submittedName>
</protein>
<dbReference type="GO" id="GO:0043328">
    <property type="term" value="P:protein transport to vacuole involved in ubiquitin-dependent protein catabolic process via the multivesicular body sorting pathway"/>
    <property type="evidence" value="ECO:0007669"/>
    <property type="project" value="TreeGrafter"/>
</dbReference>
<evidence type="ECO:0000256" key="5">
    <source>
        <dbReference type="SAM" id="MobiDB-lite"/>
    </source>
</evidence>
<dbReference type="Pfam" id="PF05871">
    <property type="entry name" value="ESCRT-II"/>
    <property type="match status" value="1"/>
</dbReference>
<dbReference type="GO" id="GO:0042803">
    <property type="term" value="F:protein homodimerization activity"/>
    <property type="evidence" value="ECO:0007669"/>
    <property type="project" value="TreeGrafter"/>
</dbReference>
<evidence type="ECO:0000256" key="4">
    <source>
        <dbReference type="SAM" id="Coils"/>
    </source>
</evidence>
<accession>A0A0F9M761</accession>
<dbReference type="AlphaFoldDB" id="A0A0F9M761"/>
<dbReference type="Gene3D" id="1.10.10.10">
    <property type="entry name" value="Winged helix-like DNA-binding domain superfamily/Winged helix DNA-binding domain"/>
    <property type="match status" value="1"/>
</dbReference>
<comment type="caution">
    <text evidence="6">The sequence shown here is derived from an EMBL/GenBank/DDBJ whole genome shotgun (WGS) entry which is preliminary data.</text>
</comment>
<dbReference type="Gene3D" id="1.10.10.570">
    <property type="entry name" value="Winged helix' DNA-binding domain. Chain C. Domain 1"/>
    <property type="match status" value="1"/>
</dbReference>
<keyword evidence="3" id="KW-0653">Protein transport</keyword>
<gene>
    <name evidence="6" type="ORF">LCGC14_1420090</name>
</gene>
<dbReference type="InterPro" id="IPR008570">
    <property type="entry name" value="ESCRT-II_cplx_Vps25-sub"/>
</dbReference>
<dbReference type="PANTHER" id="PTHR13149">
    <property type="entry name" value="VACUOLAR PROTEIN SORTING-ASSOCIATED PROTEIN VPS25"/>
    <property type="match status" value="1"/>
</dbReference>
<dbReference type="EMBL" id="LAZR01009462">
    <property type="protein sequence ID" value="KKM72480.1"/>
    <property type="molecule type" value="Genomic_DNA"/>
</dbReference>
<proteinExistence type="inferred from homology"/>
<evidence type="ECO:0000256" key="2">
    <source>
        <dbReference type="ARBA" id="ARBA00022448"/>
    </source>
</evidence>
<reference evidence="6" key="1">
    <citation type="journal article" date="2015" name="Nature">
        <title>Complex archaea that bridge the gap between prokaryotes and eukaryotes.</title>
        <authorList>
            <person name="Spang A."/>
            <person name="Saw J.H."/>
            <person name="Jorgensen S.L."/>
            <person name="Zaremba-Niedzwiedzka K."/>
            <person name="Martijn J."/>
            <person name="Lind A.E."/>
            <person name="van Eijk R."/>
            <person name="Schleper C."/>
            <person name="Guy L."/>
            <person name="Ettema T.J."/>
        </authorList>
    </citation>
    <scope>NUCLEOTIDE SEQUENCE</scope>
</reference>
<dbReference type="GO" id="GO:0000814">
    <property type="term" value="C:ESCRT II complex"/>
    <property type="evidence" value="ECO:0007669"/>
    <property type="project" value="InterPro"/>
</dbReference>
<dbReference type="SUPFAM" id="SSF46785">
    <property type="entry name" value="Winged helix' DNA-binding domain"/>
    <property type="match status" value="1"/>
</dbReference>
<sequence length="297" mass="35887">MERQRDKTEVIPKETKEKTGKELKELRKELDRLKKLKEEKEELEREATQKEIIKPEDTKETDLNYIEEEFDKLQDLLSSQLGKIDQKVYKQHSEHIEAELQTLEDEIIEEKGLIEKKLTAYENLIKAYPWLVEERKKFMYSMPDKTKFENDYLSWKTEWAKVLFDYARFAVIHIIYTRDLNSEKPFSNFTDRETYIRKIVKELIKKKQAKWLSKKKDKARVYWKSLEGWSDEIYNWAYENGKIEPIMIYELREAKQEDFSNLPLEDLEAIFKILAKSRRAKILKLDDGQLAFKIRLE</sequence>